<comment type="caution">
    <text evidence="3">The sequence shown here is derived from an EMBL/GenBank/DDBJ whole genome shotgun (WGS) entry which is preliminary data.</text>
</comment>
<evidence type="ECO:0000313" key="4">
    <source>
        <dbReference type="EMBL" id="SEU26316.1"/>
    </source>
</evidence>
<dbReference type="GO" id="GO:0016874">
    <property type="term" value="F:ligase activity"/>
    <property type="evidence" value="ECO:0007669"/>
    <property type="project" value="UniProtKB-KW"/>
</dbReference>
<dbReference type="Pfam" id="PF09414">
    <property type="entry name" value="RNA_ligase"/>
    <property type="match status" value="1"/>
</dbReference>
<evidence type="ECO:0000256" key="1">
    <source>
        <dbReference type="SAM" id="MobiDB-lite"/>
    </source>
</evidence>
<proteinExistence type="predicted"/>
<dbReference type="InterPro" id="IPR021122">
    <property type="entry name" value="RNA_ligase_dom_REL/Rnl2"/>
</dbReference>
<dbReference type="EMBL" id="BJXR01000036">
    <property type="protein sequence ID" value="GEN09855.1"/>
    <property type="molecule type" value="Genomic_DNA"/>
</dbReference>
<dbReference type="Proteomes" id="UP000321514">
    <property type="component" value="Unassembled WGS sequence"/>
</dbReference>
<reference evidence="4 5" key="1">
    <citation type="submission" date="2016-10" db="EMBL/GenBank/DDBJ databases">
        <authorList>
            <person name="Varghese N."/>
            <person name="Submissions S."/>
        </authorList>
    </citation>
    <scope>NUCLEOTIDE SEQUENCE [LARGE SCALE GENOMIC DNA]</scope>
    <source>
        <strain evidence="4 5">DSM 16525</strain>
    </source>
</reference>
<dbReference type="Gene3D" id="3.30.470.30">
    <property type="entry name" value="DNA ligase/mRNA capping enzyme"/>
    <property type="match status" value="1"/>
</dbReference>
<reference evidence="3 6" key="2">
    <citation type="submission" date="2019-07" db="EMBL/GenBank/DDBJ databases">
        <title>Whole genome shotgun sequence of Myxococcus fulvus NBRC 100333.</title>
        <authorList>
            <person name="Hosoyama A."/>
            <person name="Uohara A."/>
            <person name="Ohji S."/>
            <person name="Ichikawa N."/>
        </authorList>
    </citation>
    <scope>NUCLEOTIDE SEQUENCE [LARGE SCALE GENOMIC DNA]</scope>
    <source>
        <strain evidence="3 6">NBRC 100333</strain>
    </source>
</reference>
<dbReference type="STRING" id="1334629.MFUL124B02_20600"/>
<dbReference type="SUPFAM" id="SSF56091">
    <property type="entry name" value="DNA ligase/mRNA capping enzyme, catalytic domain"/>
    <property type="match status" value="1"/>
</dbReference>
<evidence type="ECO:0000313" key="6">
    <source>
        <dbReference type="Proteomes" id="UP000321514"/>
    </source>
</evidence>
<protein>
    <submittedName>
        <fullName evidence="4">RNA ligase</fullName>
    </submittedName>
</protein>
<feature type="domain" description="RNA ligase" evidence="2">
    <location>
        <begin position="53"/>
        <end position="209"/>
    </location>
</feature>
<evidence type="ECO:0000259" key="2">
    <source>
        <dbReference type="Pfam" id="PF09414"/>
    </source>
</evidence>
<dbReference type="Proteomes" id="UP000183760">
    <property type="component" value="Unassembled WGS sequence"/>
</dbReference>
<gene>
    <name evidence="3" type="ORF">MFU01_48920</name>
    <name evidence="4" type="ORF">SAMN05443572_107239</name>
</gene>
<feature type="region of interest" description="Disordered" evidence="1">
    <location>
        <begin position="1"/>
        <end position="32"/>
    </location>
</feature>
<evidence type="ECO:0000313" key="5">
    <source>
        <dbReference type="Proteomes" id="UP000183760"/>
    </source>
</evidence>
<dbReference type="AlphaFoldDB" id="A0A511T6Q6"/>
<evidence type="ECO:0000313" key="3">
    <source>
        <dbReference type="EMBL" id="GEN09855.1"/>
    </source>
</evidence>
<accession>A0A511T6Q6</accession>
<sequence>MVTPPDDSLRPLGRKAYGSIPHLPGSRTGPADHHLSTALARVCTERLRDENDRVIVLEKLDGSCVAAARVGDEVVALGREGRLAARSPNEARRMWAEWVTLHAERFKAVLQPGEWLVGEWLALAHGTRYTLSHEPFVVFDLMHQGQRLPWEQLTTRVRAGGFVTPGLVHEGGPLGIDPAMERLSAGGFHGAEDPVEGAVWRLERQVGRGVRVELLTKYVRRDKVDGSLLPENTGCPAHWNWRPSAPSAREVLP</sequence>
<dbReference type="EMBL" id="FOIB01000007">
    <property type="protein sequence ID" value="SEU26316.1"/>
    <property type="molecule type" value="Genomic_DNA"/>
</dbReference>
<keyword evidence="5" id="KW-1185">Reference proteome</keyword>
<name>A0A511T6Q6_MYXFU</name>
<keyword evidence="4" id="KW-0436">Ligase</keyword>
<organism evidence="3 6">
    <name type="scientific">Myxococcus fulvus</name>
    <dbReference type="NCBI Taxonomy" id="33"/>
    <lineage>
        <taxon>Bacteria</taxon>
        <taxon>Pseudomonadati</taxon>
        <taxon>Myxococcota</taxon>
        <taxon>Myxococcia</taxon>
        <taxon>Myxococcales</taxon>
        <taxon>Cystobacterineae</taxon>
        <taxon>Myxococcaceae</taxon>
        <taxon>Myxococcus</taxon>
    </lineage>
</organism>